<dbReference type="InterPro" id="IPR018042">
    <property type="entry name" value="Aspartate_kinase_CS"/>
</dbReference>
<dbReference type="InterPro" id="IPR041740">
    <property type="entry name" value="AKii-LysC-BS"/>
</dbReference>
<keyword evidence="10" id="KW-0457">Lysine biosynthesis</keyword>
<comment type="similarity">
    <text evidence="4 13">Belongs to the aspartokinase family.</text>
</comment>
<evidence type="ECO:0000256" key="10">
    <source>
        <dbReference type="ARBA" id="ARBA00023154"/>
    </source>
</evidence>
<dbReference type="NCBIfam" id="NF005155">
    <property type="entry name" value="PRK06635.1-4"/>
    <property type="match status" value="1"/>
</dbReference>
<dbReference type="OrthoDB" id="9799110at2"/>
<organism evidence="16 18">
    <name type="scientific">Photobacterium aphoticum</name>
    <dbReference type="NCBI Taxonomy" id="754436"/>
    <lineage>
        <taxon>Bacteria</taxon>
        <taxon>Pseudomonadati</taxon>
        <taxon>Pseudomonadota</taxon>
        <taxon>Gammaproteobacteria</taxon>
        <taxon>Vibrionales</taxon>
        <taxon>Vibrionaceae</taxon>
        <taxon>Photobacterium</taxon>
    </lineage>
</organism>
<dbReference type="UniPathway" id="UPA00050">
    <property type="reaction ID" value="UER00461"/>
</dbReference>
<dbReference type="GO" id="GO:0009089">
    <property type="term" value="P:lysine biosynthetic process via diaminopimelate"/>
    <property type="evidence" value="ECO:0007669"/>
    <property type="project" value="UniProtKB-UniPathway"/>
</dbReference>
<dbReference type="RefSeq" id="WP_047876158.1">
    <property type="nucleotide sequence ID" value="NZ_BMYC01000016.1"/>
</dbReference>
<dbReference type="InterPro" id="IPR001341">
    <property type="entry name" value="Asp_kinase"/>
</dbReference>
<name>A0A090QYI6_9GAMM</name>
<comment type="caution">
    <text evidence="16">The sequence shown here is derived from an EMBL/GenBank/DDBJ whole genome shotgun (WGS) entry which is preliminary data.</text>
</comment>
<feature type="binding site" evidence="12">
    <location>
        <begin position="7"/>
        <end position="10"/>
    </location>
    <ligand>
        <name>ATP</name>
        <dbReference type="ChEBI" id="CHEBI:30616"/>
    </ligand>
</feature>
<gene>
    <name evidence="17" type="ORF">ABT58_19720</name>
    <name evidence="16" type="ORF">JCM19237_4503</name>
</gene>
<dbReference type="EMBL" id="LDOV01000040">
    <property type="protein sequence ID" value="KLU98940.1"/>
    <property type="molecule type" value="Genomic_DNA"/>
</dbReference>
<evidence type="ECO:0000256" key="11">
    <source>
        <dbReference type="ARBA" id="ARBA00047872"/>
    </source>
</evidence>
<comment type="pathway">
    <text evidence="3 14">Amino-acid biosynthesis; L-threonine biosynthesis; L-threonine from L-aspartate: step 1/5.</text>
</comment>
<reference evidence="17 19" key="2">
    <citation type="submission" date="2015-05" db="EMBL/GenBank/DDBJ databases">
        <title>Photobacterium galathea sp. nov.</title>
        <authorList>
            <person name="Machado H."/>
            <person name="Gram L."/>
        </authorList>
    </citation>
    <scope>NUCLEOTIDE SEQUENCE [LARGE SCALE GENOMIC DNA]</scope>
    <source>
        <strain evidence="17 19">DSM 25995</strain>
    </source>
</reference>
<evidence type="ECO:0000256" key="7">
    <source>
        <dbReference type="ARBA" id="ARBA00022741"/>
    </source>
</evidence>
<comment type="pathway">
    <text evidence="1 14">Amino-acid biosynthesis; L-lysine biosynthesis via DAP pathway; (S)-tetrahydrodipicolinate from L-aspartate: step 1/4.</text>
</comment>
<reference evidence="16 18" key="1">
    <citation type="journal article" date="2014" name="Genome Announc.">
        <title>Draft Genome Sequences of Two Vibrionaceae Species, Vibrio ponticus C121 and Photobacterium aphoticum C119, Isolated as Coral Reef Microbiota.</title>
        <authorList>
            <person name="Al-saari N."/>
            <person name="Meirelles P.M."/>
            <person name="Mino S."/>
            <person name="Suda W."/>
            <person name="Oshima K."/>
            <person name="Hattori M."/>
            <person name="Ohkuma M."/>
            <person name="Thompson F.L."/>
            <person name="Gomez-Gil B."/>
            <person name="Sawabe T."/>
            <person name="Sawabe T."/>
        </authorList>
    </citation>
    <scope>NUCLEOTIDE SEQUENCE [LARGE SCALE GENOMIC DNA]</scope>
    <source>
        <strain evidence="16 18">JCM 19237</strain>
    </source>
</reference>
<evidence type="ECO:0000256" key="3">
    <source>
        <dbReference type="ARBA" id="ARBA00005139"/>
    </source>
</evidence>
<dbReference type="STRING" id="754436.JCM19237_4503"/>
<keyword evidence="5 14" id="KW-0028">Amino-acid biosynthesis</keyword>
<keyword evidence="19" id="KW-1185">Reference proteome</keyword>
<evidence type="ECO:0000256" key="4">
    <source>
        <dbReference type="ARBA" id="ARBA00010122"/>
    </source>
</evidence>
<dbReference type="UniPathway" id="UPA00034">
    <property type="reaction ID" value="UER00015"/>
</dbReference>
<dbReference type="NCBIfam" id="TIGR00657">
    <property type="entry name" value="asp_kinases"/>
    <property type="match status" value="1"/>
</dbReference>
<evidence type="ECO:0000256" key="12">
    <source>
        <dbReference type="PIRSR" id="PIRSR000726-1"/>
    </source>
</evidence>
<evidence type="ECO:0000256" key="1">
    <source>
        <dbReference type="ARBA" id="ARBA00004766"/>
    </source>
</evidence>
<dbReference type="GO" id="GO:0009088">
    <property type="term" value="P:threonine biosynthetic process"/>
    <property type="evidence" value="ECO:0007669"/>
    <property type="project" value="UniProtKB-UniPathway"/>
</dbReference>
<protein>
    <recommendedName>
        <fullName evidence="13">Aspartokinase</fullName>
        <ecNumber evidence="13">2.7.2.4</ecNumber>
    </recommendedName>
</protein>
<dbReference type="InterPro" id="IPR005260">
    <property type="entry name" value="Asp_kin_monofn"/>
</dbReference>
<sequence length="392" mass="41819">MALLVQKFGGTSVGDIERIEAVAERVIKARQQGHQVVVVVSAMAGETNRLLGLAKQVDDVPNQRELDVLLSTGEQVTIALLAMALNKRGFRATSMTADQVTIRTDNAFNNASIIQVDTENLTSLLNAGHIVVVAGFQGRDSGNNITTLGRGGSDTTAVAIASALGADECQIFTDVDGVYTTDPRLVTAARRLSTIHFDDMTAMARFGAKVLQLQSVEYAQSHQVPLRVLSSFEDGDGTLVDFSVSQPCAAVGVAVMSQQLLVRVAAPFNEVAERLTLLGFEAWCYAEESDATLVVVANDDLARLKWGLSSPTVTVAGVSTLSLVGEHVHQLQGSLHAALAECGLTIYQQKQSARCLSILIDSADQQLAVDHLHKTFVVDAESLDNQTFLAVS</sequence>
<dbReference type="Proteomes" id="UP000036426">
    <property type="component" value="Unassembled WGS sequence"/>
</dbReference>
<dbReference type="PIRSF" id="PIRSF000726">
    <property type="entry name" value="Asp_kin"/>
    <property type="match status" value="1"/>
</dbReference>
<evidence type="ECO:0000313" key="17">
    <source>
        <dbReference type="EMBL" id="KLU98940.1"/>
    </source>
</evidence>
<dbReference type="GO" id="GO:0005524">
    <property type="term" value="F:ATP binding"/>
    <property type="evidence" value="ECO:0007669"/>
    <property type="project" value="UniProtKB-KW"/>
</dbReference>
<evidence type="ECO:0000256" key="2">
    <source>
        <dbReference type="ARBA" id="ARBA00004986"/>
    </source>
</evidence>
<dbReference type="FunFam" id="3.40.1160.10:FF:000002">
    <property type="entry name" value="Aspartokinase"/>
    <property type="match status" value="1"/>
</dbReference>
<keyword evidence="9 12" id="KW-0067">ATP-binding</keyword>
<dbReference type="GO" id="GO:0005829">
    <property type="term" value="C:cytosol"/>
    <property type="evidence" value="ECO:0007669"/>
    <property type="project" value="TreeGrafter"/>
</dbReference>
<feature type="binding site" evidence="12">
    <location>
        <position position="179"/>
    </location>
    <ligand>
        <name>ATP</name>
        <dbReference type="ChEBI" id="CHEBI:30616"/>
    </ligand>
</feature>
<evidence type="ECO:0000313" key="19">
    <source>
        <dbReference type="Proteomes" id="UP000036426"/>
    </source>
</evidence>
<evidence type="ECO:0000256" key="8">
    <source>
        <dbReference type="ARBA" id="ARBA00022777"/>
    </source>
</evidence>
<dbReference type="PROSITE" id="PS00324">
    <property type="entry name" value="ASPARTOKINASE"/>
    <property type="match status" value="1"/>
</dbReference>
<keyword evidence="6 13" id="KW-0808">Transferase</keyword>
<dbReference type="Pfam" id="PF00696">
    <property type="entry name" value="AA_kinase"/>
    <property type="match status" value="1"/>
</dbReference>
<dbReference type="SUPFAM" id="SSF53633">
    <property type="entry name" value="Carbamate kinase-like"/>
    <property type="match status" value="1"/>
</dbReference>
<evidence type="ECO:0000256" key="13">
    <source>
        <dbReference type="RuleBase" id="RU003448"/>
    </source>
</evidence>
<dbReference type="AlphaFoldDB" id="A0A090QYI6"/>
<comment type="pathway">
    <text evidence="2 14">Amino-acid biosynthesis; L-methionine biosynthesis via de novo pathway; L-homoserine from L-aspartate: step 1/3.</text>
</comment>
<feature type="domain" description="Aspartate/glutamate/uridylate kinase" evidence="15">
    <location>
        <begin position="3"/>
        <end position="230"/>
    </location>
</feature>
<dbReference type="PRINTS" id="PR00474">
    <property type="entry name" value="GLU5KINASE"/>
</dbReference>
<feature type="binding site" evidence="12">
    <location>
        <position position="74"/>
    </location>
    <ligand>
        <name>substrate</name>
    </ligand>
</feature>
<dbReference type="PANTHER" id="PTHR21499">
    <property type="entry name" value="ASPARTATE KINASE"/>
    <property type="match status" value="1"/>
</dbReference>
<dbReference type="InterPro" id="IPR001057">
    <property type="entry name" value="Glu/AcGlu_kinase"/>
</dbReference>
<dbReference type="PANTHER" id="PTHR21499:SF3">
    <property type="entry name" value="ASPARTOKINASE"/>
    <property type="match status" value="1"/>
</dbReference>
<keyword evidence="7 12" id="KW-0547">Nucleotide-binding</keyword>
<evidence type="ECO:0000313" key="16">
    <source>
        <dbReference type="EMBL" id="GAL08270.1"/>
    </source>
</evidence>
<dbReference type="CDD" id="cd04261">
    <property type="entry name" value="AAK_AKii-LysC-BS"/>
    <property type="match status" value="1"/>
</dbReference>
<dbReference type="EC" id="2.7.2.4" evidence="13"/>
<dbReference type="eggNOG" id="COG0527">
    <property type="taxonomic scope" value="Bacteria"/>
</dbReference>
<evidence type="ECO:0000259" key="15">
    <source>
        <dbReference type="Pfam" id="PF00696"/>
    </source>
</evidence>
<feature type="binding site" evidence="12">
    <location>
        <begin position="173"/>
        <end position="174"/>
    </location>
    <ligand>
        <name>ATP</name>
        <dbReference type="ChEBI" id="CHEBI:30616"/>
    </ligand>
</feature>
<proteinExistence type="inferred from homology"/>
<dbReference type="UniPathway" id="UPA00051">
    <property type="reaction ID" value="UER00462"/>
</dbReference>
<dbReference type="GO" id="GO:0004072">
    <property type="term" value="F:aspartate kinase activity"/>
    <property type="evidence" value="ECO:0007669"/>
    <property type="project" value="UniProtKB-EC"/>
</dbReference>
<evidence type="ECO:0000256" key="14">
    <source>
        <dbReference type="RuleBase" id="RU004249"/>
    </source>
</evidence>
<feature type="binding site" evidence="12">
    <location>
        <begin position="209"/>
        <end position="210"/>
    </location>
    <ligand>
        <name>ATP</name>
        <dbReference type="ChEBI" id="CHEBI:30616"/>
    </ligand>
</feature>
<evidence type="ECO:0000256" key="6">
    <source>
        <dbReference type="ARBA" id="ARBA00022679"/>
    </source>
</evidence>
<comment type="catalytic activity">
    <reaction evidence="11 13">
        <text>L-aspartate + ATP = 4-phospho-L-aspartate + ADP</text>
        <dbReference type="Rhea" id="RHEA:23776"/>
        <dbReference type="ChEBI" id="CHEBI:29991"/>
        <dbReference type="ChEBI" id="CHEBI:30616"/>
        <dbReference type="ChEBI" id="CHEBI:57535"/>
        <dbReference type="ChEBI" id="CHEBI:456216"/>
        <dbReference type="EC" id="2.7.2.4"/>
    </reaction>
</comment>
<dbReference type="Proteomes" id="UP000029227">
    <property type="component" value="Unassembled WGS sequence"/>
</dbReference>
<evidence type="ECO:0000313" key="18">
    <source>
        <dbReference type="Proteomes" id="UP000029227"/>
    </source>
</evidence>
<dbReference type="PATRIC" id="fig|754436.4.peg.4155"/>
<evidence type="ECO:0000256" key="9">
    <source>
        <dbReference type="ARBA" id="ARBA00022840"/>
    </source>
</evidence>
<dbReference type="InterPro" id="IPR036393">
    <property type="entry name" value="AceGlu_kinase-like_sf"/>
</dbReference>
<accession>A0A090QYI6</accession>
<dbReference type="GO" id="GO:0009090">
    <property type="term" value="P:homoserine biosynthetic process"/>
    <property type="evidence" value="ECO:0007669"/>
    <property type="project" value="TreeGrafter"/>
</dbReference>
<feature type="binding site" evidence="12">
    <location>
        <position position="184"/>
    </location>
    <ligand>
        <name>ATP</name>
        <dbReference type="ChEBI" id="CHEBI:30616"/>
    </ligand>
</feature>
<dbReference type="Gene3D" id="3.40.1160.10">
    <property type="entry name" value="Acetylglutamate kinase-like"/>
    <property type="match status" value="1"/>
</dbReference>
<evidence type="ECO:0000256" key="5">
    <source>
        <dbReference type="ARBA" id="ARBA00022605"/>
    </source>
</evidence>
<dbReference type="InterPro" id="IPR001048">
    <property type="entry name" value="Asp/Glu/Uridylate_kinase"/>
</dbReference>
<keyword evidence="8 13" id="KW-0418">Kinase</keyword>
<feature type="binding site" evidence="12">
    <location>
        <position position="47"/>
    </location>
    <ligand>
        <name>substrate</name>
    </ligand>
</feature>
<dbReference type="EMBL" id="BBMN01000023">
    <property type="protein sequence ID" value="GAL08270.1"/>
    <property type="molecule type" value="Genomic_DNA"/>
</dbReference>